<comment type="similarity">
    <text evidence="2">Belongs to the psaN family.</text>
</comment>
<protein>
    <submittedName>
        <fullName evidence="11">Uncharacterized protein</fullName>
    </submittedName>
</protein>
<comment type="subcellular location">
    <subcellularLocation>
        <location evidence="1">Plastid</location>
        <location evidence="1">Chloroplast thylakoid membrane</location>
        <topology evidence="1">Peripheral membrane protein</topology>
        <orientation evidence="1">Lumenal side</orientation>
    </subcellularLocation>
</comment>
<evidence type="ECO:0000256" key="10">
    <source>
        <dbReference type="SAM" id="MobiDB-lite"/>
    </source>
</evidence>
<dbReference type="EMBL" id="CP031035">
    <property type="protein sequence ID" value="QDZ19199.1"/>
    <property type="molecule type" value="Genomic_DNA"/>
</dbReference>
<evidence type="ECO:0000313" key="12">
    <source>
        <dbReference type="Proteomes" id="UP000316726"/>
    </source>
</evidence>
<keyword evidence="7" id="KW-0793">Thylakoid</keyword>
<gene>
    <name evidence="11" type="ORF">A3770_02p17170</name>
</gene>
<feature type="region of interest" description="Disordered" evidence="10">
    <location>
        <begin position="276"/>
        <end position="332"/>
    </location>
</feature>
<name>A0A5B8MFM3_9CHLO</name>
<keyword evidence="4" id="KW-0602">Photosynthesis</keyword>
<feature type="coiled-coil region" evidence="9">
    <location>
        <begin position="552"/>
        <end position="586"/>
    </location>
</feature>
<evidence type="ECO:0000256" key="3">
    <source>
        <dbReference type="ARBA" id="ARBA00022528"/>
    </source>
</evidence>
<evidence type="ECO:0000256" key="4">
    <source>
        <dbReference type="ARBA" id="ARBA00022531"/>
    </source>
</evidence>
<feature type="region of interest" description="Disordered" evidence="10">
    <location>
        <begin position="142"/>
        <end position="163"/>
    </location>
</feature>
<feature type="compositionally biased region" description="Basic and acidic residues" evidence="10">
    <location>
        <begin position="276"/>
        <end position="298"/>
    </location>
</feature>
<evidence type="ECO:0000256" key="1">
    <source>
        <dbReference type="ARBA" id="ARBA00004622"/>
    </source>
</evidence>
<keyword evidence="6" id="KW-0603">Photosystem I</keyword>
<evidence type="ECO:0000256" key="9">
    <source>
        <dbReference type="SAM" id="Coils"/>
    </source>
</evidence>
<keyword evidence="8" id="KW-0472">Membrane</keyword>
<dbReference type="GO" id="GO:0009522">
    <property type="term" value="C:photosystem I"/>
    <property type="evidence" value="ECO:0007669"/>
    <property type="project" value="UniProtKB-KW"/>
</dbReference>
<accession>A0A5B8MFM3</accession>
<keyword evidence="3" id="KW-0150">Chloroplast</keyword>
<feature type="compositionally biased region" description="Low complexity" evidence="10">
    <location>
        <begin position="193"/>
        <end position="209"/>
    </location>
</feature>
<dbReference type="GO" id="GO:0009535">
    <property type="term" value="C:chloroplast thylakoid membrane"/>
    <property type="evidence" value="ECO:0007669"/>
    <property type="project" value="UniProtKB-SubCell"/>
</dbReference>
<proteinExistence type="inferred from homology"/>
<evidence type="ECO:0000256" key="7">
    <source>
        <dbReference type="ARBA" id="ARBA00023078"/>
    </source>
</evidence>
<reference evidence="11 12" key="1">
    <citation type="submission" date="2018-07" db="EMBL/GenBank/DDBJ databases">
        <title>The complete nuclear genome of the prasinophyte Chloropicon primus (CCMP1205).</title>
        <authorList>
            <person name="Pombert J.-F."/>
            <person name="Otis C."/>
            <person name="Turmel M."/>
            <person name="Lemieux C."/>
        </authorList>
    </citation>
    <scope>NUCLEOTIDE SEQUENCE [LARGE SCALE GENOMIC DNA]</scope>
    <source>
        <strain evidence="11 12">CCMP1205</strain>
    </source>
</reference>
<feature type="compositionally biased region" description="Low complexity" evidence="10">
    <location>
        <begin position="1"/>
        <end position="10"/>
    </location>
</feature>
<evidence type="ECO:0000313" key="11">
    <source>
        <dbReference type="EMBL" id="QDZ19199.1"/>
    </source>
</evidence>
<keyword evidence="9" id="KW-0175">Coiled coil</keyword>
<evidence type="ECO:0000256" key="2">
    <source>
        <dbReference type="ARBA" id="ARBA00010661"/>
    </source>
</evidence>
<feature type="region of interest" description="Disordered" evidence="10">
    <location>
        <begin position="193"/>
        <end position="229"/>
    </location>
</feature>
<dbReference type="Pfam" id="PF05479">
    <property type="entry name" value="PsaN"/>
    <property type="match status" value="1"/>
</dbReference>
<dbReference type="InterPro" id="IPR008796">
    <property type="entry name" value="PSAN"/>
</dbReference>
<keyword evidence="5" id="KW-0934">Plastid</keyword>
<evidence type="ECO:0000256" key="5">
    <source>
        <dbReference type="ARBA" id="ARBA00022640"/>
    </source>
</evidence>
<dbReference type="GO" id="GO:0015979">
    <property type="term" value="P:photosynthesis"/>
    <property type="evidence" value="ECO:0007669"/>
    <property type="project" value="UniProtKB-KW"/>
</dbReference>
<feature type="region of interest" description="Disordered" evidence="10">
    <location>
        <begin position="413"/>
        <end position="433"/>
    </location>
</feature>
<evidence type="ECO:0000256" key="8">
    <source>
        <dbReference type="ARBA" id="ARBA00023136"/>
    </source>
</evidence>
<keyword evidence="12" id="KW-1185">Reference proteome</keyword>
<organism evidence="11 12">
    <name type="scientific">Chloropicon primus</name>
    <dbReference type="NCBI Taxonomy" id="1764295"/>
    <lineage>
        <taxon>Eukaryota</taxon>
        <taxon>Viridiplantae</taxon>
        <taxon>Chlorophyta</taxon>
        <taxon>Chloropicophyceae</taxon>
        <taxon>Chloropicales</taxon>
        <taxon>Chloropicaceae</taxon>
        <taxon>Chloropicon</taxon>
    </lineage>
</organism>
<evidence type="ECO:0000256" key="6">
    <source>
        <dbReference type="ARBA" id="ARBA00022836"/>
    </source>
</evidence>
<dbReference type="Proteomes" id="UP000316726">
    <property type="component" value="Chromosome 2"/>
</dbReference>
<dbReference type="AlphaFoldDB" id="A0A5B8MFM3"/>
<feature type="region of interest" description="Disordered" evidence="10">
    <location>
        <begin position="1"/>
        <end position="22"/>
    </location>
</feature>
<feature type="coiled-coil region" evidence="9">
    <location>
        <begin position="492"/>
        <end position="527"/>
    </location>
</feature>
<sequence>MKSSSGGLRRPGSRGLRRGDRFKAVRAERKDGRIRNIEGVEERLTALLGRRPLLGALVTLAGYGTARNAEATPTVEDMLARSRANKLKNDAERYAKGESNFLRAQFREDTRTEEQLEALMERMKPKQEEEEAIVAEVGAAPREVSVSEEGGDAEAVAPSEPGASVEEAALPEIPEVSEIPVQTPAGTMDDVVSAESPVVPAEAEVVQEQTSEEPKPAEPQPRVESLGGVAVAPDSGGFFDNQDAIVDGTVAVGGLSILWGGASFLRTLLQRSEEEKMRQKARERHQQWQEEEKKKKQVGDALAEQAAAAESDKERALEEQKLSMEEESGETLAKALAEKEKELELEYTKNLETALEKQKDELEGGKAELSATLKAELEQRLRADLEKEQSKLMQDFDAKLEFALREQKAQLGKEHQQNLAETNASLEKEMKTQAQSELQSALDAQMVSLKADFAKELERALAEQKISLSESTSTELSEMLEKQKESLEAFASEEMEKALAELTQQLAAEKENALSALQERLERHSREELEKALESNSAQSDAALLSAKADHTKELAVLREKHANEVEQLREEVLQAKTEKEAIEGSITDEALHQQRASLQSVTEQERKALEYQYNLNEPTKEQRVSPLALFIKSVFGFFARVFKNIQLNFKRALKAELSRTRAARKLFTRMIGPKS</sequence>
<feature type="compositionally biased region" description="Basic and acidic residues" evidence="10">
    <location>
        <begin position="310"/>
        <end position="324"/>
    </location>
</feature>